<dbReference type="PATRIC" id="fig|1246995.3.peg.4352"/>
<feature type="domain" description="Aminoglycoside phosphotransferase" evidence="4">
    <location>
        <begin position="202"/>
        <end position="395"/>
    </location>
</feature>
<evidence type="ECO:0000313" key="6">
    <source>
        <dbReference type="EMBL" id="AGZ42561.1"/>
    </source>
</evidence>
<evidence type="ECO:0000259" key="5">
    <source>
        <dbReference type="Pfam" id="PF08241"/>
    </source>
</evidence>
<dbReference type="PANTHER" id="PTHR44942">
    <property type="entry name" value="METHYLTRANSF_11 DOMAIN-CONTAINING PROTEIN"/>
    <property type="match status" value="1"/>
</dbReference>
<keyword evidence="3 6" id="KW-0808">Transferase</keyword>
<evidence type="ECO:0000256" key="2">
    <source>
        <dbReference type="ARBA" id="ARBA00022603"/>
    </source>
</evidence>
<dbReference type="eggNOG" id="COG0510">
    <property type="taxonomic scope" value="Bacteria"/>
</dbReference>
<organism evidence="6 7">
    <name type="scientific">Actinoplanes friuliensis DSM 7358</name>
    <dbReference type="NCBI Taxonomy" id="1246995"/>
    <lineage>
        <taxon>Bacteria</taxon>
        <taxon>Bacillati</taxon>
        <taxon>Actinomycetota</taxon>
        <taxon>Actinomycetes</taxon>
        <taxon>Micromonosporales</taxon>
        <taxon>Micromonosporaceae</taxon>
        <taxon>Actinoplanes</taxon>
    </lineage>
</organism>
<keyword evidence="2 6" id="KW-0489">Methyltransferase</keyword>
<dbReference type="PANTHER" id="PTHR44942:SF4">
    <property type="entry name" value="METHYLTRANSFERASE TYPE 11 DOMAIN-CONTAINING PROTEIN"/>
    <property type="match status" value="1"/>
</dbReference>
<accession>U5W3S8</accession>
<evidence type="ECO:0000313" key="7">
    <source>
        <dbReference type="Proteomes" id="UP000017746"/>
    </source>
</evidence>
<dbReference type="GO" id="GO:0032259">
    <property type="term" value="P:methylation"/>
    <property type="evidence" value="ECO:0007669"/>
    <property type="project" value="UniProtKB-KW"/>
</dbReference>
<dbReference type="eggNOG" id="COG2226">
    <property type="taxonomic scope" value="Bacteria"/>
</dbReference>
<dbReference type="CDD" id="cd02440">
    <property type="entry name" value="AdoMet_MTases"/>
    <property type="match status" value="1"/>
</dbReference>
<evidence type="ECO:0000259" key="4">
    <source>
        <dbReference type="Pfam" id="PF01636"/>
    </source>
</evidence>
<comment type="similarity">
    <text evidence="1">Belongs to the methyltransferase superfamily.</text>
</comment>
<dbReference type="SUPFAM" id="SSF53335">
    <property type="entry name" value="S-adenosyl-L-methionine-dependent methyltransferases"/>
    <property type="match status" value="1"/>
</dbReference>
<evidence type="ECO:0000256" key="3">
    <source>
        <dbReference type="ARBA" id="ARBA00022679"/>
    </source>
</evidence>
<protein>
    <submittedName>
        <fullName evidence="6">Type 11 methyltransferase</fullName>
    </submittedName>
</protein>
<name>U5W3S8_9ACTN</name>
<dbReference type="InterPro" id="IPR002575">
    <property type="entry name" value="Aminoglycoside_PTrfase"/>
</dbReference>
<feature type="domain" description="Methyltransferase type 11" evidence="5">
    <location>
        <begin position="37"/>
        <end position="124"/>
    </location>
</feature>
<dbReference type="KEGG" id="afs:AFR_21455"/>
<dbReference type="InterPro" id="IPR011009">
    <property type="entry name" value="Kinase-like_dom_sf"/>
</dbReference>
<evidence type="ECO:0000256" key="1">
    <source>
        <dbReference type="ARBA" id="ARBA00008361"/>
    </source>
</evidence>
<dbReference type="SUPFAM" id="SSF56112">
    <property type="entry name" value="Protein kinase-like (PK-like)"/>
    <property type="match status" value="1"/>
</dbReference>
<dbReference type="InterPro" id="IPR051052">
    <property type="entry name" value="Diverse_substrate_MTase"/>
</dbReference>
<dbReference type="EMBL" id="CP006272">
    <property type="protein sequence ID" value="AGZ42561.1"/>
    <property type="molecule type" value="Genomic_DNA"/>
</dbReference>
<reference evidence="6 7" key="1">
    <citation type="journal article" date="2014" name="J. Biotechnol.">
        <title>Complete genome sequence of the actinobacterium Actinoplanes friuliensis HAG 010964, producer of the lipopeptide antibiotic friulimycin.</title>
        <authorList>
            <person name="Ruckert C."/>
            <person name="Szczepanowski R."/>
            <person name="Albersmeier A."/>
            <person name="Goesmann A."/>
            <person name="Fischer N."/>
            <person name="Steinkamper A."/>
            <person name="Puhler A."/>
            <person name="Biener R."/>
            <person name="Schwartz D."/>
            <person name="Kalinowski J."/>
        </authorList>
    </citation>
    <scope>NUCLEOTIDE SEQUENCE [LARGE SCALE GENOMIC DNA]</scope>
    <source>
        <strain evidence="6 7">DSM 7358</strain>
    </source>
</reference>
<dbReference type="Gene3D" id="3.40.50.150">
    <property type="entry name" value="Vaccinia Virus protein VP39"/>
    <property type="match status" value="1"/>
</dbReference>
<dbReference type="Gene3D" id="3.90.1200.10">
    <property type="match status" value="1"/>
</dbReference>
<dbReference type="InterPro" id="IPR029063">
    <property type="entry name" value="SAM-dependent_MTases_sf"/>
</dbReference>
<dbReference type="Pfam" id="PF08241">
    <property type="entry name" value="Methyltransf_11"/>
    <property type="match status" value="1"/>
</dbReference>
<dbReference type="Pfam" id="PF01636">
    <property type="entry name" value="APH"/>
    <property type="match status" value="1"/>
</dbReference>
<sequence>MAESFGTDAGLYDRTRPRYPDELVDRIVGGRRGLQVLDVGMGTGIVARQLQAAGCVVLGVEPDERMAAFARRTGCVVEVATIEAWEPAGRVFDAVVSGQAWHWVDPVAGAVQAARVLRPGGRLAVFWNAAQPPPELAEAFGDVYRRVLPQSPMTAGVDSKLTAAEMYALMAGKAADGMRAAGGFGAVEQWRFEWEQAYSRDEWLAQVTTQGGQSQVPARVREELLEGLGAAIGDGFTMHYTTVVATAVREVPLVGGFVGAAVRVGDTVRKAPPPDPGFVRGLLTTFAGLGWAGAPRFLGTDEQGREVLSFVEGDVPSGPVSDEALAAVARLVREFHDLTGGVVCHHDLSPGNTVFRDGMPVAFIDWDLAGPGLPVQDLAHVCWQFVPLGPGADVAEAARRVRVVADAYGWVDLPLLVETVLWWQDRCWRGIAAGADDGVPAMVRLRDAGVVESVRAAYAWTLERRAELSR</sequence>
<dbReference type="Proteomes" id="UP000017746">
    <property type="component" value="Chromosome"/>
</dbReference>
<dbReference type="HOGENOM" id="CLU_580920_0_0_11"/>
<dbReference type="GO" id="GO:0008757">
    <property type="term" value="F:S-adenosylmethionine-dependent methyltransferase activity"/>
    <property type="evidence" value="ECO:0007669"/>
    <property type="project" value="InterPro"/>
</dbReference>
<keyword evidence="7" id="KW-1185">Reference proteome</keyword>
<dbReference type="InterPro" id="IPR013216">
    <property type="entry name" value="Methyltransf_11"/>
</dbReference>
<gene>
    <name evidence="6" type="ORF">AFR_21455</name>
</gene>
<dbReference type="AlphaFoldDB" id="U5W3S8"/>
<dbReference type="STRING" id="1246995.AFR_21455"/>
<proteinExistence type="inferred from homology"/>